<proteinExistence type="inferred from homology"/>
<evidence type="ECO:0000313" key="8">
    <source>
        <dbReference type="Proteomes" id="UP001597063"/>
    </source>
</evidence>
<dbReference type="Gene3D" id="3.40.190.10">
    <property type="entry name" value="Periplasmic binding protein-like II"/>
    <property type="match status" value="1"/>
</dbReference>
<evidence type="ECO:0000259" key="6">
    <source>
        <dbReference type="Pfam" id="PF00496"/>
    </source>
</evidence>
<feature type="region of interest" description="Disordered" evidence="5">
    <location>
        <begin position="1"/>
        <end position="37"/>
    </location>
</feature>
<accession>A0ABW2XVZ8</accession>
<evidence type="ECO:0000256" key="2">
    <source>
        <dbReference type="ARBA" id="ARBA00005695"/>
    </source>
</evidence>
<dbReference type="SUPFAM" id="SSF53850">
    <property type="entry name" value="Periplasmic binding protein-like II"/>
    <property type="match status" value="1"/>
</dbReference>
<name>A0ABW2XVZ8_9ACTN</name>
<keyword evidence="3" id="KW-0813">Transport</keyword>
<dbReference type="InterPro" id="IPR000914">
    <property type="entry name" value="SBP_5_dom"/>
</dbReference>
<protein>
    <submittedName>
        <fullName evidence="7">ABC transporter substrate-binding protein</fullName>
    </submittedName>
</protein>
<evidence type="ECO:0000313" key="7">
    <source>
        <dbReference type="EMBL" id="MFD0689182.1"/>
    </source>
</evidence>
<dbReference type="EMBL" id="JBHTGP010000016">
    <property type="protein sequence ID" value="MFD0689182.1"/>
    <property type="molecule type" value="Genomic_DNA"/>
</dbReference>
<dbReference type="PANTHER" id="PTHR30290:SF10">
    <property type="entry name" value="PERIPLASMIC OLIGOPEPTIDE-BINDING PROTEIN-RELATED"/>
    <property type="match status" value="1"/>
</dbReference>
<gene>
    <name evidence="7" type="ORF">ACFQZM_32160</name>
</gene>
<dbReference type="PANTHER" id="PTHR30290">
    <property type="entry name" value="PERIPLASMIC BINDING COMPONENT OF ABC TRANSPORTER"/>
    <property type="match status" value="1"/>
</dbReference>
<keyword evidence="4" id="KW-0732">Signal</keyword>
<dbReference type="Proteomes" id="UP001597063">
    <property type="component" value="Unassembled WGS sequence"/>
</dbReference>
<dbReference type="RefSeq" id="WP_131757281.1">
    <property type="nucleotide sequence ID" value="NZ_CAACUY010000028.1"/>
</dbReference>
<sequence>MIDGSTLISAPRGGTTPRTPRFPPLISAPRGGTTPRTPRFAPLLSRRGFTASGLVLGAGVALSACGGPHRSGGTSGTLRIGQPLPPVSLDPAKGGGESLLYVGPAYDPLIYRAPDGSYQPRLATTWRYIGTGNTAFEMTLRPGVTFSDGTPLNAAAVKANIDYFRRSAGQAAAFLAPVEDVRATGELTVRITLSAPDPQLPALFSQDFFAGNMISPAAIARPGALATRSAGAGPYVLDPGQSVTGDHYAYVPNPRYWNRRDRHYDKITIKVLPNENTALAALKTGQVDVISGGYAIVDGAKAAGMRVASSPSIAMGLQLNDRAGRLCPPLADVRVRQALNLAVDRARITRALLGGYGVPTEQLAAPGQDGYTGTPFYTYDPARARALLAAAGHPGGFTLPALIPTAPAFYQDIVQAVAADLAKIGVTVRITAKEPAAAATELTRYPASILGWGVLPTYFMGRGLWLRDAVGMNPFHSSDPVLQDLDRKAAAAGERTRAGLDRQIVRRVVELGWFLPVCLSPLFYLYRDDVDLGARPGRPLPSPSSWRPAA</sequence>
<evidence type="ECO:0000256" key="4">
    <source>
        <dbReference type="ARBA" id="ARBA00022729"/>
    </source>
</evidence>
<dbReference type="Gene3D" id="3.10.105.10">
    <property type="entry name" value="Dipeptide-binding Protein, Domain 3"/>
    <property type="match status" value="1"/>
</dbReference>
<keyword evidence="8" id="KW-1185">Reference proteome</keyword>
<comment type="caution">
    <text evidence="7">The sequence shown here is derived from an EMBL/GenBank/DDBJ whole genome shotgun (WGS) entry which is preliminary data.</text>
</comment>
<organism evidence="7 8">
    <name type="scientific">Actinomadura fibrosa</name>
    <dbReference type="NCBI Taxonomy" id="111802"/>
    <lineage>
        <taxon>Bacteria</taxon>
        <taxon>Bacillati</taxon>
        <taxon>Actinomycetota</taxon>
        <taxon>Actinomycetes</taxon>
        <taxon>Streptosporangiales</taxon>
        <taxon>Thermomonosporaceae</taxon>
        <taxon>Actinomadura</taxon>
    </lineage>
</organism>
<dbReference type="Pfam" id="PF00496">
    <property type="entry name" value="SBP_bac_5"/>
    <property type="match status" value="1"/>
</dbReference>
<evidence type="ECO:0000256" key="1">
    <source>
        <dbReference type="ARBA" id="ARBA00004196"/>
    </source>
</evidence>
<evidence type="ECO:0000256" key="5">
    <source>
        <dbReference type="SAM" id="MobiDB-lite"/>
    </source>
</evidence>
<comment type="subcellular location">
    <subcellularLocation>
        <location evidence="1">Cell envelope</location>
    </subcellularLocation>
</comment>
<feature type="domain" description="Solute-binding protein family 5" evidence="6">
    <location>
        <begin position="118"/>
        <end position="453"/>
    </location>
</feature>
<evidence type="ECO:0000256" key="3">
    <source>
        <dbReference type="ARBA" id="ARBA00022448"/>
    </source>
</evidence>
<dbReference type="InterPro" id="IPR039424">
    <property type="entry name" value="SBP_5"/>
</dbReference>
<reference evidence="8" key="1">
    <citation type="journal article" date="2019" name="Int. J. Syst. Evol. Microbiol.">
        <title>The Global Catalogue of Microorganisms (GCM) 10K type strain sequencing project: providing services to taxonomists for standard genome sequencing and annotation.</title>
        <authorList>
            <consortium name="The Broad Institute Genomics Platform"/>
            <consortium name="The Broad Institute Genome Sequencing Center for Infectious Disease"/>
            <person name="Wu L."/>
            <person name="Ma J."/>
        </authorList>
    </citation>
    <scope>NUCLEOTIDE SEQUENCE [LARGE SCALE GENOMIC DNA]</scope>
    <source>
        <strain evidence="8">JCM 9371</strain>
    </source>
</reference>
<comment type="similarity">
    <text evidence="2">Belongs to the bacterial solute-binding protein 5 family.</text>
</comment>